<evidence type="ECO:0000256" key="5">
    <source>
        <dbReference type="ARBA" id="ARBA00024732"/>
    </source>
</evidence>
<evidence type="ECO:0000256" key="7">
    <source>
        <dbReference type="PIRNR" id="PIRNR016262"/>
    </source>
</evidence>
<feature type="binding site" evidence="6 9">
    <location>
        <begin position="94"/>
        <end position="101"/>
    </location>
    <ligand>
        <name>substrate</name>
    </ligand>
</feature>
<keyword evidence="12" id="KW-0436">Ligase</keyword>
<dbReference type="UniPathway" id="UPA00538">
    <property type="reaction ID" value="UER00592"/>
</dbReference>
<dbReference type="EMBL" id="BHXQ01000002">
    <property type="protein sequence ID" value="GCC50969.1"/>
    <property type="molecule type" value="Genomic_DNA"/>
</dbReference>
<comment type="similarity">
    <text evidence="6 7">Belongs to the LipB family.</text>
</comment>
<proteinExistence type="inferred from homology"/>
<feature type="site" description="Lowers pKa of active site Cys" evidence="6 10">
    <location>
        <position position="164"/>
    </location>
</feature>
<dbReference type="Pfam" id="PF21948">
    <property type="entry name" value="LplA-B_cat"/>
    <property type="match status" value="1"/>
</dbReference>
<dbReference type="InterPro" id="IPR020605">
    <property type="entry name" value="Octanoyltransferase_CS"/>
</dbReference>
<dbReference type="InterPro" id="IPR004143">
    <property type="entry name" value="BPL_LPL_catalytic"/>
</dbReference>
<dbReference type="Proteomes" id="UP000288227">
    <property type="component" value="Unassembled WGS sequence"/>
</dbReference>
<evidence type="ECO:0000313" key="12">
    <source>
        <dbReference type="EMBL" id="GCC50969.1"/>
    </source>
</evidence>
<feature type="active site" description="Acyl-thioester intermediate" evidence="6 8">
    <location>
        <position position="198"/>
    </location>
</feature>
<evidence type="ECO:0000256" key="3">
    <source>
        <dbReference type="ARBA" id="ARBA00022679"/>
    </source>
</evidence>
<gene>
    <name evidence="6" type="primary">lipB</name>
    <name evidence="12" type="ORF">SanaruYs_11880</name>
</gene>
<comment type="pathway">
    <text evidence="1 6 7">Protein modification; protein lipoylation via endogenous pathway; protein N(6)-(lipoyl)lysine from octanoyl-[acyl-carrier-protein]: step 1/2.</text>
</comment>
<keyword evidence="13" id="KW-1185">Reference proteome</keyword>
<dbReference type="PROSITE" id="PS01313">
    <property type="entry name" value="LIPB"/>
    <property type="match status" value="1"/>
</dbReference>
<dbReference type="FunFam" id="3.30.930.10:FF:000035">
    <property type="entry name" value="Putative lipoyltransferase 2, mitochondrial"/>
    <property type="match status" value="1"/>
</dbReference>
<dbReference type="NCBIfam" id="TIGR00214">
    <property type="entry name" value="lipB"/>
    <property type="match status" value="1"/>
</dbReference>
<dbReference type="GO" id="GO:0033819">
    <property type="term" value="F:lipoyl(octanoyl) transferase activity"/>
    <property type="evidence" value="ECO:0007669"/>
    <property type="project" value="UniProtKB-EC"/>
</dbReference>
<evidence type="ECO:0000256" key="2">
    <source>
        <dbReference type="ARBA" id="ARBA00022490"/>
    </source>
</evidence>
<dbReference type="PIRSF" id="PIRSF016262">
    <property type="entry name" value="LPLase"/>
    <property type="match status" value="1"/>
</dbReference>
<dbReference type="CDD" id="cd16444">
    <property type="entry name" value="LipB"/>
    <property type="match status" value="1"/>
</dbReference>
<evidence type="ECO:0000256" key="1">
    <source>
        <dbReference type="ARBA" id="ARBA00004821"/>
    </source>
</evidence>
<evidence type="ECO:0000259" key="11">
    <source>
        <dbReference type="PROSITE" id="PS51733"/>
    </source>
</evidence>
<evidence type="ECO:0000256" key="9">
    <source>
        <dbReference type="PIRSR" id="PIRSR016262-2"/>
    </source>
</evidence>
<accession>A0A401U7U6</accession>
<dbReference type="SUPFAM" id="SSF55681">
    <property type="entry name" value="Class II aaRS and biotin synthetases"/>
    <property type="match status" value="1"/>
</dbReference>
<feature type="domain" description="BPL/LPL catalytic" evidence="11">
    <location>
        <begin position="49"/>
        <end position="237"/>
    </location>
</feature>
<reference evidence="12 13" key="1">
    <citation type="submission" date="2018-11" db="EMBL/GenBank/DDBJ databases">
        <title>Chryseotalea sanarue gen. nov., sp., nov., a member of the family Cytophagaceae, isolated from a brackish lake in Hamamatsu Japan.</title>
        <authorList>
            <person name="Maejima Y."/>
            <person name="Iino T."/>
            <person name="Muraguchi Y."/>
            <person name="Fukuda K."/>
            <person name="Ohkuma M."/>
            <person name="Moriuchi R."/>
            <person name="Dohra H."/>
            <person name="Kimbara K."/>
            <person name="Shintani M."/>
        </authorList>
    </citation>
    <scope>NUCLEOTIDE SEQUENCE [LARGE SCALE GENOMIC DNA]</scope>
    <source>
        <strain evidence="12 13">Ys</strain>
    </source>
</reference>
<organism evidence="12 13">
    <name type="scientific">Chryseotalea sanaruensis</name>
    <dbReference type="NCBI Taxonomy" id="2482724"/>
    <lineage>
        <taxon>Bacteria</taxon>
        <taxon>Pseudomonadati</taxon>
        <taxon>Bacteroidota</taxon>
        <taxon>Cytophagia</taxon>
        <taxon>Cytophagales</taxon>
        <taxon>Chryseotaleaceae</taxon>
        <taxon>Chryseotalea</taxon>
    </lineage>
</organism>
<dbReference type="PROSITE" id="PS51733">
    <property type="entry name" value="BPL_LPL_CATALYTIC"/>
    <property type="match status" value="1"/>
</dbReference>
<comment type="miscellaneous">
    <text evidence="6">In the reaction, the free carboxyl group of octanoic acid is attached via an amide linkage to the epsilon-amino group of a specific lysine residue of lipoyl domains of lipoate-dependent enzymes.</text>
</comment>
<dbReference type="PANTHER" id="PTHR10993">
    <property type="entry name" value="OCTANOYLTRANSFERASE"/>
    <property type="match status" value="1"/>
</dbReference>
<sequence length="240" mass="27089">MNAKTNSATTFTDLGLIDYKEAWDYQASLFNDILAIKSSNRNLPEEEQAITKNFLLFCEHPHVYTLGKSGDEKNLLLDQTALKQVNASYYHINRGGDITYHGPGQLIVYPVIDMENFFTDIHKYMRLLEEAVILTCQTYGVESGRIAGLTGVWLGDAANENERKISALGVKTSRWVTMHGLAFNVNTDLSYFNHIVPCGIDDKAVTSLQQELGRPIDMEEVKQHMKKHLTSLFGMQLVRV</sequence>
<dbReference type="GO" id="GO:0016874">
    <property type="term" value="F:ligase activity"/>
    <property type="evidence" value="ECO:0007669"/>
    <property type="project" value="UniProtKB-KW"/>
</dbReference>
<comment type="function">
    <text evidence="5 6 7">Catalyzes the transfer of endogenously produced octanoic acid from octanoyl-acyl-carrier-protein onto the lipoyl domains of lipoate-dependent enzymes. Lipoyl-ACP can also act as a substrate although octanoyl-ACP is likely to be the physiological substrate.</text>
</comment>
<name>A0A401U7U6_9BACT</name>
<comment type="caution">
    <text evidence="12">The sequence shown here is derived from an EMBL/GenBank/DDBJ whole genome shotgun (WGS) entry which is preliminary data.</text>
</comment>
<comment type="subcellular location">
    <subcellularLocation>
        <location evidence="6">Cytoplasm</location>
    </subcellularLocation>
</comment>
<dbReference type="NCBIfam" id="NF010925">
    <property type="entry name" value="PRK14345.1"/>
    <property type="match status" value="1"/>
</dbReference>
<dbReference type="InterPro" id="IPR000544">
    <property type="entry name" value="Octanoyltransferase"/>
</dbReference>
<evidence type="ECO:0000256" key="6">
    <source>
        <dbReference type="HAMAP-Rule" id="MF_00013"/>
    </source>
</evidence>
<keyword evidence="4 6" id="KW-0012">Acyltransferase</keyword>
<evidence type="ECO:0000256" key="10">
    <source>
        <dbReference type="PIRSR" id="PIRSR016262-3"/>
    </source>
</evidence>
<dbReference type="GO" id="GO:0005737">
    <property type="term" value="C:cytoplasm"/>
    <property type="evidence" value="ECO:0007669"/>
    <property type="project" value="UniProtKB-SubCell"/>
</dbReference>
<evidence type="ECO:0000256" key="8">
    <source>
        <dbReference type="PIRSR" id="PIRSR016262-1"/>
    </source>
</evidence>
<feature type="binding site" evidence="6 9">
    <location>
        <begin position="180"/>
        <end position="182"/>
    </location>
    <ligand>
        <name>substrate</name>
    </ligand>
</feature>
<keyword evidence="2 6" id="KW-0963">Cytoplasm</keyword>
<evidence type="ECO:0000256" key="4">
    <source>
        <dbReference type="ARBA" id="ARBA00023315"/>
    </source>
</evidence>
<protein>
    <recommendedName>
        <fullName evidence="6 7">Octanoyltransferase</fullName>
        <ecNumber evidence="6 7">2.3.1.181</ecNumber>
    </recommendedName>
    <alternativeName>
        <fullName evidence="6">Lipoate-protein ligase B</fullName>
    </alternativeName>
    <alternativeName>
        <fullName evidence="6">Lipoyl/octanoyl transferase</fullName>
    </alternativeName>
    <alternativeName>
        <fullName evidence="6">Octanoyl-[acyl-carrier-protein]-protein N-octanoyltransferase</fullName>
    </alternativeName>
</protein>
<dbReference type="GO" id="GO:0009249">
    <property type="term" value="P:protein lipoylation"/>
    <property type="evidence" value="ECO:0007669"/>
    <property type="project" value="InterPro"/>
</dbReference>
<dbReference type="InterPro" id="IPR045864">
    <property type="entry name" value="aa-tRNA-synth_II/BPL/LPL"/>
</dbReference>
<dbReference type="RefSeq" id="WP_127121618.1">
    <property type="nucleotide sequence ID" value="NZ_BHXQ01000002.1"/>
</dbReference>
<dbReference type="AlphaFoldDB" id="A0A401U7U6"/>
<dbReference type="OrthoDB" id="9787061at2"/>
<dbReference type="PANTHER" id="PTHR10993:SF12">
    <property type="entry name" value="OCTANOYLTRANSFERASE"/>
    <property type="match status" value="1"/>
</dbReference>
<dbReference type="HAMAP" id="MF_00013">
    <property type="entry name" value="LipB"/>
    <property type="match status" value="1"/>
</dbReference>
<comment type="catalytic activity">
    <reaction evidence="6 7">
        <text>octanoyl-[ACP] + L-lysyl-[protein] = N(6)-octanoyl-L-lysyl-[protein] + holo-[ACP] + H(+)</text>
        <dbReference type="Rhea" id="RHEA:17665"/>
        <dbReference type="Rhea" id="RHEA-COMP:9636"/>
        <dbReference type="Rhea" id="RHEA-COMP:9685"/>
        <dbReference type="Rhea" id="RHEA-COMP:9752"/>
        <dbReference type="Rhea" id="RHEA-COMP:9928"/>
        <dbReference type="ChEBI" id="CHEBI:15378"/>
        <dbReference type="ChEBI" id="CHEBI:29969"/>
        <dbReference type="ChEBI" id="CHEBI:64479"/>
        <dbReference type="ChEBI" id="CHEBI:78463"/>
        <dbReference type="ChEBI" id="CHEBI:78809"/>
        <dbReference type="EC" id="2.3.1.181"/>
    </reaction>
</comment>
<feature type="binding site" evidence="6 9">
    <location>
        <begin position="167"/>
        <end position="169"/>
    </location>
    <ligand>
        <name>substrate</name>
    </ligand>
</feature>
<evidence type="ECO:0000313" key="13">
    <source>
        <dbReference type="Proteomes" id="UP000288227"/>
    </source>
</evidence>
<dbReference type="EC" id="2.3.1.181" evidence="6 7"/>
<dbReference type="Gene3D" id="3.30.930.10">
    <property type="entry name" value="Bira Bifunctional Protein, Domain 2"/>
    <property type="match status" value="1"/>
</dbReference>
<keyword evidence="3 6" id="KW-0808">Transferase</keyword>